<evidence type="ECO:0000313" key="1">
    <source>
        <dbReference type="EMBL" id="STD82068.1"/>
    </source>
</evidence>
<reference evidence="1 2" key="1">
    <citation type="submission" date="2018-06" db="EMBL/GenBank/DDBJ databases">
        <authorList>
            <consortium name="Pathogen Informatics"/>
            <person name="Doyle S."/>
        </authorList>
    </citation>
    <scope>NUCLEOTIDE SEQUENCE [LARGE SCALE GENOMIC DNA]</scope>
    <source>
        <strain evidence="1 2">NCTC12360</strain>
    </source>
</reference>
<dbReference type="OrthoDB" id="2197674at2"/>
<proteinExistence type="predicted"/>
<organism evidence="1 2">
    <name type="scientific">Enterococcus gallinarum</name>
    <dbReference type="NCBI Taxonomy" id="1353"/>
    <lineage>
        <taxon>Bacteria</taxon>
        <taxon>Bacillati</taxon>
        <taxon>Bacillota</taxon>
        <taxon>Bacilli</taxon>
        <taxon>Lactobacillales</taxon>
        <taxon>Enterococcaceae</taxon>
        <taxon>Enterococcus</taxon>
    </lineage>
</organism>
<gene>
    <name evidence="1" type="ORF">NCTC12360_00487</name>
</gene>
<protein>
    <submittedName>
        <fullName evidence="1">Uncharacterized protein</fullName>
    </submittedName>
</protein>
<dbReference type="Proteomes" id="UP000254807">
    <property type="component" value="Unassembled WGS sequence"/>
</dbReference>
<accession>A0A376H0Z4</accession>
<dbReference type="EMBL" id="UFYW01000001">
    <property type="protein sequence ID" value="STD82068.1"/>
    <property type="molecule type" value="Genomic_DNA"/>
</dbReference>
<sequence>MKKIMIYVGAYWSRDPTVLENPEAVHYCLRQLFYLYKERLESLIRQLPYTDRRLDELLLRYPAMYKRRKNRLLPEEYPIEKRELEGRFVAYFYDDVRMRLVEQRMEIENDRYYFINYCKKRKYQVTDDFYDCILQDGEVILSKIAPSFRELVPIDFLKKCHLRILP</sequence>
<dbReference type="AlphaFoldDB" id="A0A376H0Z4"/>
<name>A0A376H0Z4_ENTGA</name>
<keyword evidence="2" id="KW-1185">Reference proteome</keyword>
<dbReference type="RefSeq" id="WP_002312979.1">
    <property type="nucleotide sequence ID" value="NZ_JBHULA010000083.1"/>
</dbReference>
<evidence type="ECO:0000313" key="2">
    <source>
        <dbReference type="Proteomes" id="UP000254807"/>
    </source>
</evidence>